<feature type="compositionally biased region" description="Polar residues" evidence="1">
    <location>
        <begin position="266"/>
        <end position="281"/>
    </location>
</feature>
<evidence type="ECO:0000313" key="3">
    <source>
        <dbReference type="Proteomes" id="UP000224634"/>
    </source>
</evidence>
<dbReference type="Proteomes" id="UP000224634">
    <property type="component" value="Unassembled WGS sequence"/>
</dbReference>
<comment type="caution">
    <text evidence="2">The sequence shown here is derived from an EMBL/GenBank/DDBJ whole genome shotgun (WGS) entry which is preliminary data.</text>
</comment>
<feature type="region of interest" description="Disordered" evidence="1">
    <location>
        <begin position="753"/>
        <end position="816"/>
    </location>
</feature>
<feature type="compositionally biased region" description="Polar residues" evidence="1">
    <location>
        <begin position="404"/>
        <end position="416"/>
    </location>
</feature>
<feature type="compositionally biased region" description="Basic and acidic residues" evidence="1">
    <location>
        <begin position="364"/>
        <end position="380"/>
    </location>
</feature>
<feature type="compositionally biased region" description="Basic and acidic residues" evidence="1">
    <location>
        <begin position="293"/>
        <end position="306"/>
    </location>
</feature>
<evidence type="ECO:0000313" key="2">
    <source>
        <dbReference type="EMBL" id="PGH15070.1"/>
    </source>
</evidence>
<dbReference type="OrthoDB" id="3946750at2759"/>
<dbReference type="AlphaFoldDB" id="A0A2B7Y1B8"/>
<proteinExistence type="predicted"/>
<feature type="region of interest" description="Disordered" evidence="1">
    <location>
        <begin position="119"/>
        <end position="143"/>
    </location>
</feature>
<accession>A0A2B7Y1B8</accession>
<gene>
    <name evidence="2" type="ORF">AJ80_05695</name>
</gene>
<feature type="region of interest" description="Disordered" evidence="1">
    <location>
        <begin position="474"/>
        <end position="502"/>
    </location>
</feature>
<feature type="compositionally biased region" description="Polar residues" evidence="1">
    <location>
        <begin position="759"/>
        <end position="773"/>
    </location>
</feature>
<organism evidence="2 3">
    <name type="scientific">Polytolypa hystricis (strain UAMH7299)</name>
    <dbReference type="NCBI Taxonomy" id="1447883"/>
    <lineage>
        <taxon>Eukaryota</taxon>
        <taxon>Fungi</taxon>
        <taxon>Dikarya</taxon>
        <taxon>Ascomycota</taxon>
        <taxon>Pezizomycotina</taxon>
        <taxon>Eurotiomycetes</taxon>
        <taxon>Eurotiomycetidae</taxon>
        <taxon>Onygenales</taxon>
        <taxon>Onygenales incertae sedis</taxon>
        <taxon>Polytolypa</taxon>
    </lineage>
</organism>
<evidence type="ECO:0000256" key="1">
    <source>
        <dbReference type="SAM" id="MobiDB-lite"/>
    </source>
</evidence>
<feature type="region of interest" description="Disordered" evidence="1">
    <location>
        <begin position="255"/>
        <end position="423"/>
    </location>
</feature>
<name>A0A2B7Y1B8_POLH7</name>
<dbReference type="STRING" id="1447883.A0A2B7Y1B8"/>
<reference evidence="2 3" key="1">
    <citation type="submission" date="2017-10" db="EMBL/GenBank/DDBJ databases">
        <title>Comparative genomics in systemic dimorphic fungi from Ajellomycetaceae.</title>
        <authorList>
            <person name="Munoz J.F."/>
            <person name="Mcewen J.G."/>
            <person name="Clay O.K."/>
            <person name="Cuomo C.A."/>
        </authorList>
    </citation>
    <scope>NUCLEOTIDE SEQUENCE [LARGE SCALE GENOMIC DNA]</scope>
    <source>
        <strain evidence="2 3">UAMH7299</strain>
    </source>
</reference>
<sequence length="865" mass="96558">MGILAVASGSQALRRTALPLIHYPQTVPAWVTSSKPHLHSPIRTVQQRSFFGWSRCGKSGPYILGNTRLQRHMDQLNRVLLRGATWPTRRPTTRRQFQHLSRDCRAWGWRPSRSYRRGRNVRDDWPQSTSSWESRASEMAKEHEAERKRVEAEFESLKRTIDADPYGAIFGRRLQPFPFGLKEGSWSSFYRSLLGSTMAGSSQQEAQFTADGGAGRAKNVKTEFQGSGISRRVNETTFEFDPISGRMVPKEIYPAERAADSAPSKRASTSNASQTTESSTIILGEPQSPKSADPIKAEEGGKRVPITEELDESPKASKPANSEESTSWVPEEEEPGPQSNDIPLSGCEIESMTHLRTNASQRDPVYKPKDDTTSKLERYEQSAAERSSKTTSSSITKRPAEIAQSRQAQPITPNTADSEDLDVLRASDIRASYAHRRTKYDIEQEKIQSRQDLERAFDSEHSELEVDVNELRARSLDNAPPPKETGIGDANKRPDISSTQDALSSISMNLEDHDKAYKMADEAETTKRLNESTRNIEQDLEKIYEDTFGEHQQKLREEAKQDQSPVPWDAFQRPDNATGVPISRENIERMERHIKSMENMNTTMGSLAFEVLTAVRDRSGFPWPKHPFLEEDRDPKSLVTYYRILAYDPGTMLVRDAQISSVYEDPVTSRNPAEILSRLKNPSKFLEHFPSLEANGYEMVAGGGDILVFKKTSERSGTTSGPDDAVRTANGIYESLHSPTQAARLEQEAIDQADGSMTRPPSNYSEAPPSQTVKAGREETPPTGIPPTNPPSSSRTKRSPVETPSDSFRSRRQNESFARKTVRRVFVTGFATGATCYAAGVVAEYFRTGGHDGKGPEGFTGLEGR</sequence>
<feature type="region of interest" description="Disordered" evidence="1">
    <location>
        <begin position="558"/>
        <end position="579"/>
    </location>
</feature>
<protein>
    <submittedName>
        <fullName evidence="2">Uncharacterized protein</fullName>
    </submittedName>
</protein>
<dbReference type="EMBL" id="PDNA01000086">
    <property type="protein sequence ID" value="PGH15070.1"/>
    <property type="molecule type" value="Genomic_DNA"/>
</dbReference>
<keyword evidence="3" id="KW-1185">Reference proteome</keyword>